<comment type="caution">
    <text evidence="1">The sequence shown here is derived from an EMBL/GenBank/DDBJ whole genome shotgun (WGS) entry which is preliminary data.</text>
</comment>
<accession>A0A9W9NRT5</accession>
<dbReference type="AlphaFoldDB" id="A0A9W9NRT5"/>
<proteinExistence type="predicted"/>
<dbReference type="OrthoDB" id="10006997at2759"/>
<keyword evidence="2" id="KW-1185">Reference proteome</keyword>
<sequence length="157" mass="17616">MATKTSTPAPRVVTVKPKQPVDIDRPVWQVADKAKAALRSLEGGELLQLILRYEEEEIQFLGSHKVNPDSLPTYFESPSPQVYSFYQHPRTNNVLFIWTRHGGHNATKRLAAQDGVRLDLLRIAKEQGIIIKKEITQKEGEVSGDQLKTDVASSGRQ</sequence>
<evidence type="ECO:0000313" key="1">
    <source>
        <dbReference type="EMBL" id="KAJ5223778.1"/>
    </source>
</evidence>
<evidence type="ECO:0008006" key="3">
    <source>
        <dbReference type="Google" id="ProtNLM"/>
    </source>
</evidence>
<organism evidence="1 2">
    <name type="scientific">Penicillium chermesinum</name>
    <dbReference type="NCBI Taxonomy" id="63820"/>
    <lineage>
        <taxon>Eukaryota</taxon>
        <taxon>Fungi</taxon>
        <taxon>Dikarya</taxon>
        <taxon>Ascomycota</taxon>
        <taxon>Pezizomycotina</taxon>
        <taxon>Eurotiomycetes</taxon>
        <taxon>Eurotiomycetidae</taxon>
        <taxon>Eurotiales</taxon>
        <taxon>Aspergillaceae</taxon>
        <taxon>Penicillium</taxon>
    </lineage>
</organism>
<dbReference type="RefSeq" id="XP_058327961.1">
    <property type="nucleotide sequence ID" value="XM_058477616.1"/>
</dbReference>
<evidence type="ECO:0000313" key="2">
    <source>
        <dbReference type="Proteomes" id="UP001150941"/>
    </source>
</evidence>
<protein>
    <recommendedName>
        <fullName evidence="3">ADF-H domain-containing protein</fullName>
    </recommendedName>
</protein>
<gene>
    <name evidence="1" type="ORF">N7468_008320</name>
</gene>
<name>A0A9W9NRT5_9EURO</name>
<reference evidence="1" key="2">
    <citation type="journal article" date="2023" name="IMA Fungus">
        <title>Comparative genomic study of the Penicillium genus elucidates a diverse pangenome and 15 lateral gene transfer events.</title>
        <authorList>
            <person name="Petersen C."/>
            <person name="Sorensen T."/>
            <person name="Nielsen M.R."/>
            <person name="Sondergaard T.E."/>
            <person name="Sorensen J.L."/>
            <person name="Fitzpatrick D.A."/>
            <person name="Frisvad J.C."/>
            <person name="Nielsen K.L."/>
        </authorList>
    </citation>
    <scope>NUCLEOTIDE SEQUENCE</scope>
    <source>
        <strain evidence="1">IBT 19713</strain>
    </source>
</reference>
<reference evidence="1" key="1">
    <citation type="submission" date="2022-11" db="EMBL/GenBank/DDBJ databases">
        <authorList>
            <person name="Petersen C."/>
        </authorList>
    </citation>
    <scope>NUCLEOTIDE SEQUENCE</scope>
    <source>
        <strain evidence="1">IBT 19713</strain>
    </source>
</reference>
<dbReference type="EMBL" id="JAPQKS010000006">
    <property type="protein sequence ID" value="KAJ5223778.1"/>
    <property type="molecule type" value="Genomic_DNA"/>
</dbReference>
<dbReference type="Proteomes" id="UP001150941">
    <property type="component" value="Unassembled WGS sequence"/>
</dbReference>
<dbReference type="GeneID" id="83204919"/>